<proteinExistence type="predicted"/>
<sequence>MARAGISADAAPSSQGYFHSGGGHHNDCTIDLSTADISAIHCYLLALTGHNRMQTPGMDQTEDH</sequence>
<organism evidence="1 2">
    <name type="scientific">Gynuella sunshinyii YC6258</name>
    <dbReference type="NCBI Taxonomy" id="1445510"/>
    <lineage>
        <taxon>Bacteria</taxon>
        <taxon>Pseudomonadati</taxon>
        <taxon>Pseudomonadota</taxon>
        <taxon>Gammaproteobacteria</taxon>
        <taxon>Oceanospirillales</taxon>
        <taxon>Saccharospirillaceae</taxon>
        <taxon>Gynuella</taxon>
    </lineage>
</organism>
<dbReference type="EMBL" id="CP007142">
    <property type="protein sequence ID" value="AJQ92349.1"/>
    <property type="molecule type" value="Genomic_DNA"/>
</dbReference>
<gene>
    <name evidence="1" type="ORF">YC6258_00299</name>
</gene>
<reference evidence="1 2" key="1">
    <citation type="submission" date="2014-01" db="EMBL/GenBank/DDBJ databases">
        <title>Full genme sequencing of cellulolytic bacterium Gynuella sunshinyii YC6258T gen. nov., sp. nov.</title>
        <authorList>
            <person name="Khan H."/>
            <person name="Chung E.J."/>
            <person name="Chung Y.R."/>
        </authorList>
    </citation>
    <scope>NUCLEOTIDE SEQUENCE [LARGE SCALE GENOMIC DNA]</scope>
    <source>
        <strain evidence="1 2">YC6258</strain>
    </source>
</reference>
<dbReference type="KEGG" id="gsn:YC6258_00299"/>
<dbReference type="AlphaFoldDB" id="A0A0C5VQ03"/>
<protein>
    <submittedName>
        <fullName evidence="1">Uncharacterized protein</fullName>
    </submittedName>
</protein>
<evidence type="ECO:0000313" key="2">
    <source>
        <dbReference type="Proteomes" id="UP000032266"/>
    </source>
</evidence>
<name>A0A0C5VQ03_9GAMM</name>
<evidence type="ECO:0000313" key="1">
    <source>
        <dbReference type="EMBL" id="AJQ92349.1"/>
    </source>
</evidence>
<dbReference type="HOGENOM" id="CLU_2861463_0_0_6"/>
<keyword evidence="2" id="KW-1185">Reference proteome</keyword>
<dbReference type="Proteomes" id="UP000032266">
    <property type="component" value="Chromosome"/>
</dbReference>
<accession>A0A0C5VQ03</accession>